<accession>A0A0E9U170</accession>
<proteinExistence type="predicted"/>
<dbReference type="AlphaFoldDB" id="A0A0E9U170"/>
<dbReference type="EMBL" id="GBXM01049031">
    <property type="protein sequence ID" value="JAH59546.1"/>
    <property type="molecule type" value="Transcribed_RNA"/>
</dbReference>
<organism evidence="1">
    <name type="scientific">Anguilla anguilla</name>
    <name type="common">European freshwater eel</name>
    <name type="synonym">Muraena anguilla</name>
    <dbReference type="NCBI Taxonomy" id="7936"/>
    <lineage>
        <taxon>Eukaryota</taxon>
        <taxon>Metazoa</taxon>
        <taxon>Chordata</taxon>
        <taxon>Craniata</taxon>
        <taxon>Vertebrata</taxon>
        <taxon>Euteleostomi</taxon>
        <taxon>Actinopterygii</taxon>
        <taxon>Neopterygii</taxon>
        <taxon>Teleostei</taxon>
        <taxon>Anguilliformes</taxon>
        <taxon>Anguillidae</taxon>
        <taxon>Anguilla</taxon>
    </lineage>
</organism>
<reference evidence="1" key="2">
    <citation type="journal article" date="2015" name="Fish Shellfish Immunol.">
        <title>Early steps in the European eel (Anguilla anguilla)-Vibrio vulnificus interaction in the gills: Role of the RtxA13 toxin.</title>
        <authorList>
            <person name="Callol A."/>
            <person name="Pajuelo D."/>
            <person name="Ebbesson L."/>
            <person name="Teles M."/>
            <person name="MacKenzie S."/>
            <person name="Amaro C."/>
        </authorList>
    </citation>
    <scope>NUCLEOTIDE SEQUENCE</scope>
</reference>
<evidence type="ECO:0000313" key="1">
    <source>
        <dbReference type="EMBL" id="JAH59546.1"/>
    </source>
</evidence>
<name>A0A0E9U170_ANGAN</name>
<protein>
    <submittedName>
        <fullName evidence="1">Uncharacterized protein</fullName>
    </submittedName>
</protein>
<sequence length="30" mass="3484">MWIWGNRGGFCNLLLPSMDCLEKDRQCPLS</sequence>
<reference evidence="1" key="1">
    <citation type="submission" date="2014-11" db="EMBL/GenBank/DDBJ databases">
        <authorList>
            <person name="Amaro Gonzalez C."/>
        </authorList>
    </citation>
    <scope>NUCLEOTIDE SEQUENCE</scope>
</reference>